<sequence>MERFSIRGLLALVTWLLLMPGAQAQEALIDESIEAQLRQAEQQADIDAVDDQTRRMVQELRRLESDTRRIAAYNAELEPVVDRQAVTLSQRQAALESAQATRETLPALTRAMVERLDDWIAADMPFLQEQRRARVASLESMLSDPALDDAERLDRTLSAWRAELDYGREMDAWRGMLDGEHEVDFLRLGRVGLYFLATDGREGGVWRVAEQAWQPLDDAARRELQKGLNMARDRRAPELLTLPVSQPLRDQRQQEGRS</sequence>
<dbReference type="Pfam" id="PF11932">
    <property type="entry name" value="DUF3450"/>
    <property type="match status" value="1"/>
</dbReference>
<evidence type="ECO:0000313" key="4">
    <source>
        <dbReference type="Proteomes" id="UP000198693"/>
    </source>
</evidence>
<dbReference type="STRING" id="463301.SAMN04487955_11747"/>
<evidence type="ECO:0000313" key="3">
    <source>
        <dbReference type="EMBL" id="SFU94893.1"/>
    </source>
</evidence>
<evidence type="ECO:0000256" key="2">
    <source>
        <dbReference type="SAM" id="SignalP"/>
    </source>
</evidence>
<dbReference type="PIRSF" id="PIRSF028069">
    <property type="entry name" value="UCP028069"/>
    <property type="match status" value="1"/>
</dbReference>
<organism evidence="3 4">
    <name type="scientific">Halomonas korlensis</name>
    <dbReference type="NCBI Taxonomy" id="463301"/>
    <lineage>
        <taxon>Bacteria</taxon>
        <taxon>Pseudomonadati</taxon>
        <taxon>Pseudomonadota</taxon>
        <taxon>Gammaproteobacteria</taxon>
        <taxon>Oceanospirillales</taxon>
        <taxon>Halomonadaceae</taxon>
        <taxon>Halomonas</taxon>
    </lineage>
</organism>
<dbReference type="InterPro" id="IPR016866">
    <property type="entry name" value="UCP028069"/>
</dbReference>
<proteinExistence type="predicted"/>
<dbReference type="Proteomes" id="UP000198693">
    <property type="component" value="Unassembled WGS sequence"/>
</dbReference>
<reference evidence="4" key="1">
    <citation type="submission" date="2016-10" db="EMBL/GenBank/DDBJ databases">
        <authorList>
            <person name="Varghese N."/>
            <person name="Submissions S."/>
        </authorList>
    </citation>
    <scope>NUCLEOTIDE SEQUENCE [LARGE SCALE GENOMIC DNA]</scope>
    <source>
        <strain evidence="4">CGMCC 1.6981</strain>
    </source>
</reference>
<keyword evidence="2" id="KW-0732">Signal</keyword>
<feature type="compositionally biased region" description="Basic and acidic residues" evidence="1">
    <location>
        <begin position="249"/>
        <end position="258"/>
    </location>
</feature>
<feature type="signal peptide" evidence="2">
    <location>
        <begin position="1"/>
        <end position="24"/>
    </location>
</feature>
<dbReference type="AlphaFoldDB" id="A0A1I7KBV5"/>
<keyword evidence="4" id="KW-1185">Reference proteome</keyword>
<dbReference type="EMBL" id="FPBP01000017">
    <property type="protein sequence ID" value="SFU94893.1"/>
    <property type="molecule type" value="Genomic_DNA"/>
</dbReference>
<name>A0A1I7KBV5_9GAMM</name>
<accession>A0A1I7KBV5</accession>
<feature type="region of interest" description="Disordered" evidence="1">
    <location>
        <begin position="235"/>
        <end position="258"/>
    </location>
</feature>
<dbReference type="RefSeq" id="WP_245784316.1">
    <property type="nucleotide sequence ID" value="NZ_FPBP01000017.1"/>
</dbReference>
<protein>
    <recommendedName>
        <fullName evidence="5">DUF3450 domain-containing protein</fullName>
    </recommendedName>
</protein>
<evidence type="ECO:0008006" key="5">
    <source>
        <dbReference type="Google" id="ProtNLM"/>
    </source>
</evidence>
<evidence type="ECO:0000256" key="1">
    <source>
        <dbReference type="SAM" id="MobiDB-lite"/>
    </source>
</evidence>
<feature type="chain" id="PRO_5011562010" description="DUF3450 domain-containing protein" evidence="2">
    <location>
        <begin position="25"/>
        <end position="258"/>
    </location>
</feature>
<gene>
    <name evidence="3" type="ORF">SAMN04487955_11747</name>
</gene>